<keyword evidence="5 7" id="KW-0067">ATP-binding</keyword>
<dbReference type="Gene3D" id="3.40.850.10">
    <property type="entry name" value="Kinesin motor domain"/>
    <property type="match status" value="1"/>
</dbReference>
<dbReference type="Pfam" id="PF00225">
    <property type="entry name" value="Kinesin"/>
    <property type="match status" value="1"/>
</dbReference>
<proteinExistence type="inferred from homology"/>
<feature type="binding site" evidence="7">
    <location>
        <begin position="95"/>
        <end position="102"/>
    </location>
    <ligand>
        <name>ATP</name>
        <dbReference type="ChEBI" id="CHEBI:30616"/>
    </ligand>
</feature>
<dbReference type="EMBL" id="CAUYUJ010012903">
    <property type="protein sequence ID" value="CAK0834838.1"/>
    <property type="molecule type" value="Genomic_DNA"/>
</dbReference>
<dbReference type="InterPro" id="IPR001752">
    <property type="entry name" value="Kinesin_motor_dom"/>
</dbReference>
<evidence type="ECO:0000256" key="5">
    <source>
        <dbReference type="ARBA" id="ARBA00022840"/>
    </source>
</evidence>
<evidence type="ECO:0000256" key="4">
    <source>
        <dbReference type="ARBA" id="ARBA00022741"/>
    </source>
</evidence>
<protein>
    <recommendedName>
        <fullName evidence="9">Kinesin motor domain-containing protein</fullName>
    </recommendedName>
</protein>
<dbReference type="Gene3D" id="2.40.10.500">
    <property type="match status" value="1"/>
</dbReference>
<keyword evidence="11" id="KW-1185">Reference proteome</keyword>
<feature type="repeat" description="NHL" evidence="8">
    <location>
        <begin position="153"/>
        <end position="190"/>
    </location>
</feature>
<keyword evidence="4 7" id="KW-0547">Nucleotide-binding</keyword>
<dbReference type="PANTHER" id="PTHR47969">
    <property type="entry name" value="CHROMOSOME-ASSOCIATED KINESIN KIF4A-RELATED"/>
    <property type="match status" value="1"/>
</dbReference>
<dbReference type="InterPro" id="IPR027417">
    <property type="entry name" value="P-loop_NTPase"/>
</dbReference>
<evidence type="ECO:0000313" key="11">
    <source>
        <dbReference type="Proteomes" id="UP001189429"/>
    </source>
</evidence>
<keyword evidence="2" id="KW-0963">Cytoplasm</keyword>
<dbReference type="SMART" id="SM00129">
    <property type="entry name" value="KISc"/>
    <property type="match status" value="1"/>
</dbReference>
<keyword evidence="3" id="KW-0677">Repeat</keyword>
<evidence type="ECO:0000256" key="1">
    <source>
        <dbReference type="ARBA" id="ARBA00004496"/>
    </source>
</evidence>
<dbReference type="PANTHER" id="PTHR47969:SF15">
    <property type="entry name" value="CHROMOSOME-ASSOCIATED KINESIN KIF4A-RELATED"/>
    <property type="match status" value="1"/>
</dbReference>
<dbReference type="InterPro" id="IPR001258">
    <property type="entry name" value="NHL_repeat"/>
</dbReference>
<dbReference type="SUPFAM" id="SSF101898">
    <property type="entry name" value="NHL repeat"/>
    <property type="match status" value="1"/>
</dbReference>
<dbReference type="InterPro" id="IPR036961">
    <property type="entry name" value="Kinesin_motor_dom_sf"/>
</dbReference>
<evidence type="ECO:0000259" key="9">
    <source>
        <dbReference type="PROSITE" id="PS50067"/>
    </source>
</evidence>
<name>A0ABN9SSB7_9DINO</name>
<evidence type="ECO:0000256" key="8">
    <source>
        <dbReference type="PROSITE-ProRule" id="PRU00504"/>
    </source>
</evidence>
<comment type="caution">
    <text evidence="10">The sequence shown here is derived from an EMBL/GenBank/DDBJ whole genome shotgun (WGS) entry which is preliminary data.</text>
</comment>
<keyword evidence="7" id="KW-0505">Motor protein</keyword>
<dbReference type="CDD" id="cd05819">
    <property type="entry name" value="NHL"/>
    <property type="match status" value="1"/>
</dbReference>
<comment type="subcellular location">
    <subcellularLocation>
        <location evidence="1">Cytoplasm</location>
    </subcellularLocation>
</comment>
<dbReference type="SUPFAM" id="SSF52540">
    <property type="entry name" value="P-loop containing nucleoside triphosphate hydrolases"/>
    <property type="match status" value="1"/>
</dbReference>
<evidence type="ECO:0000256" key="2">
    <source>
        <dbReference type="ARBA" id="ARBA00022490"/>
    </source>
</evidence>
<dbReference type="PROSITE" id="PS51125">
    <property type="entry name" value="NHL"/>
    <property type="match status" value="1"/>
</dbReference>
<dbReference type="Pfam" id="PF01436">
    <property type="entry name" value="NHL"/>
    <property type="match status" value="1"/>
</dbReference>
<accession>A0ABN9SSB7</accession>
<dbReference type="InterPro" id="IPR027640">
    <property type="entry name" value="Kinesin-like_fam"/>
</dbReference>
<keyword evidence="6" id="KW-0175">Coiled coil</keyword>
<feature type="domain" description="Kinesin motor" evidence="9">
    <location>
        <begin position="8"/>
        <end position="252"/>
    </location>
</feature>
<reference evidence="10" key="1">
    <citation type="submission" date="2023-10" db="EMBL/GenBank/DDBJ databases">
        <authorList>
            <person name="Chen Y."/>
            <person name="Shah S."/>
            <person name="Dougan E. K."/>
            <person name="Thang M."/>
            <person name="Chan C."/>
        </authorList>
    </citation>
    <scope>NUCLEOTIDE SEQUENCE [LARGE SCALE GENOMIC DNA]</scope>
</reference>
<sequence>MPRDGSDCIRAVVRVRPLLASELDAGETNCCEVPDATSLLIRTGAGPTSNHWRQYAFDACLPSDYSQKQVFQECGVTHLLDSAIEGYSATVLAYGQTGSGKTHTMMGRLGTSDGRDGRRDEGLMMRAARRLFKRALFVSDSGNNRIQKWSPGKGFRWDQLNHPVGLFVTEDATIYVADYQNHRVMKWREGWRCGLPVAGDHGAGSGLHQLLEPIDVTIDVGGALYVADNGNSRVMRWAAPQSPYEQMLSSPF</sequence>
<evidence type="ECO:0000313" key="10">
    <source>
        <dbReference type="EMBL" id="CAK0834838.1"/>
    </source>
</evidence>
<evidence type="ECO:0000256" key="3">
    <source>
        <dbReference type="ARBA" id="ARBA00022737"/>
    </source>
</evidence>
<organism evidence="10 11">
    <name type="scientific">Prorocentrum cordatum</name>
    <dbReference type="NCBI Taxonomy" id="2364126"/>
    <lineage>
        <taxon>Eukaryota</taxon>
        <taxon>Sar</taxon>
        <taxon>Alveolata</taxon>
        <taxon>Dinophyceae</taxon>
        <taxon>Prorocentrales</taxon>
        <taxon>Prorocentraceae</taxon>
        <taxon>Prorocentrum</taxon>
    </lineage>
</organism>
<dbReference type="Proteomes" id="UP001189429">
    <property type="component" value="Unassembled WGS sequence"/>
</dbReference>
<dbReference type="PROSITE" id="PS50067">
    <property type="entry name" value="KINESIN_MOTOR_2"/>
    <property type="match status" value="1"/>
</dbReference>
<comment type="similarity">
    <text evidence="7">Belongs to the TRAFAC class myosin-kinesin ATPase superfamily. Kinesin family.</text>
</comment>
<gene>
    <name evidence="10" type="ORF">PCOR1329_LOCUS32130</name>
</gene>
<evidence type="ECO:0000256" key="7">
    <source>
        <dbReference type="PROSITE-ProRule" id="PRU00283"/>
    </source>
</evidence>
<evidence type="ECO:0000256" key="6">
    <source>
        <dbReference type="ARBA" id="ARBA00023054"/>
    </source>
</evidence>